<dbReference type="AlphaFoldDB" id="A0A420YGD7"/>
<feature type="transmembrane region" description="Helical" evidence="2">
    <location>
        <begin position="109"/>
        <end position="130"/>
    </location>
</feature>
<keyword evidence="2" id="KW-0812">Transmembrane</keyword>
<evidence type="ECO:0000256" key="1">
    <source>
        <dbReference type="SAM" id="MobiDB-lite"/>
    </source>
</evidence>
<evidence type="ECO:0000256" key="2">
    <source>
        <dbReference type="SAM" id="Phobius"/>
    </source>
</evidence>
<evidence type="ECO:0000313" key="5">
    <source>
        <dbReference type="Proteomes" id="UP000275385"/>
    </source>
</evidence>
<feature type="domain" description="DUF7598" evidence="3">
    <location>
        <begin position="65"/>
        <end position="199"/>
    </location>
</feature>
<dbReference type="EMBL" id="QVQW01000011">
    <property type="protein sequence ID" value="RKU46929.1"/>
    <property type="molecule type" value="Genomic_DNA"/>
</dbReference>
<protein>
    <recommendedName>
        <fullName evidence="3">DUF7598 domain-containing protein</fullName>
    </recommendedName>
</protein>
<dbReference type="InterPro" id="IPR056019">
    <property type="entry name" value="DUF7598"/>
</dbReference>
<dbReference type="Pfam" id="PF24535">
    <property type="entry name" value="DUF7598"/>
    <property type="match status" value="1"/>
</dbReference>
<name>A0A420YGD7_9PEZI</name>
<feature type="transmembrane region" description="Helical" evidence="2">
    <location>
        <begin position="77"/>
        <end position="97"/>
    </location>
</feature>
<keyword evidence="5" id="KW-1185">Reference proteome</keyword>
<keyword evidence="2" id="KW-0472">Membrane</keyword>
<dbReference type="STRING" id="177199.A0A420YGD7"/>
<proteinExistence type="predicted"/>
<evidence type="ECO:0000259" key="3">
    <source>
        <dbReference type="Pfam" id="PF24535"/>
    </source>
</evidence>
<gene>
    <name evidence="4" type="ORF">DL546_004057</name>
</gene>
<feature type="transmembrane region" description="Helical" evidence="2">
    <location>
        <begin position="136"/>
        <end position="158"/>
    </location>
</feature>
<accession>A0A420YGD7</accession>
<feature type="transmembrane region" description="Helical" evidence="2">
    <location>
        <begin position="178"/>
        <end position="200"/>
    </location>
</feature>
<keyword evidence="2" id="KW-1133">Transmembrane helix</keyword>
<organism evidence="4 5">
    <name type="scientific">Coniochaeta pulveracea</name>
    <dbReference type="NCBI Taxonomy" id="177199"/>
    <lineage>
        <taxon>Eukaryota</taxon>
        <taxon>Fungi</taxon>
        <taxon>Dikarya</taxon>
        <taxon>Ascomycota</taxon>
        <taxon>Pezizomycotina</taxon>
        <taxon>Sordariomycetes</taxon>
        <taxon>Sordariomycetidae</taxon>
        <taxon>Coniochaetales</taxon>
        <taxon>Coniochaetaceae</taxon>
        <taxon>Coniochaeta</taxon>
    </lineage>
</organism>
<comment type="caution">
    <text evidence="4">The sequence shown here is derived from an EMBL/GenBank/DDBJ whole genome shotgun (WGS) entry which is preliminary data.</text>
</comment>
<sequence>MESPMQRPGPEPVVVVSATPDTLPTHVRRPPTNTLVDAQDHPFTFCINTAKMFNLGANPKIKGSGVLILNGLRVCTVIGLVAMMASSWAMIVLAGLAGRFDFYDTMAHIFVFLFAVFLTISEVDLFKGYFEANWPIFSVSHSLAWLGVFLIGLAMQVLSNLEKDKYSQQNLGMPIHRLVLASGILNVIFGAFNIIASVIFRDGAHNITARQIRADGRLAAPAEAYGGYGSYSKHSASIHEEKEQGISRARRFTQMMNPRNIQQQFRRSRIQISKPLHVEHISSDMDIERGGDDNLTMVNEDRSSPIFPGIQRPPTALHPFNTGRSSRYSEANMSRF</sequence>
<feature type="region of interest" description="Disordered" evidence="1">
    <location>
        <begin position="301"/>
        <end position="336"/>
    </location>
</feature>
<dbReference type="Proteomes" id="UP000275385">
    <property type="component" value="Unassembled WGS sequence"/>
</dbReference>
<reference evidence="4 5" key="1">
    <citation type="submission" date="2018-08" db="EMBL/GenBank/DDBJ databases">
        <title>Draft genome of the lignicolous fungus Coniochaeta pulveracea.</title>
        <authorList>
            <person name="Borstlap C.J."/>
            <person name="De Witt R.N."/>
            <person name="Botha A."/>
            <person name="Volschenk H."/>
        </authorList>
    </citation>
    <scope>NUCLEOTIDE SEQUENCE [LARGE SCALE GENOMIC DNA]</scope>
    <source>
        <strain evidence="4 5">CAB683</strain>
    </source>
</reference>
<feature type="compositionally biased region" description="Polar residues" evidence="1">
    <location>
        <begin position="322"/>
        <end position="336"/>
    </location>
</feature>
<evidence type="ECO:0000313" key="4">
    <source>
        <dbReference type="EMBL" id="RKU46929.1"/>
    </source>
</evidence>
<dbReference type="OrthoDB" id="5327148at2759"/>